<dbReference type="EMBL" id="GEBQ01023293">
    <property type="protein sequence ID" value="JAT16684.1"/>
    <property type="molecule type" value="Transcribed_RNA"/>
</dbReference>
<name>A0A1B6LSC6_9HEMI</name>
<dbReference type="SUPFAM" id="SSF56672">
    <property type="entry name" value="DNA/RNA polymerases"/>
    <property type="match status" value="1"/>
</dbReference>
<evidence type="ECO:0000313" key="2">
    <source>
        <dbReference type="EMBL" id="JAT16684.1"/>
    </source>
</evidence>
<dbReference type="PROSITE" id="PS50878">
    <property type="entry name" value="RT_POL"/>
    <property type="match status" value="1"/>
</dbReference>
<accession>A0A1B6LSC6</accession>
<feature type="domain" description="Reverse transcriptase" evidence="1">
    <location>
        <begin position="1"/>
        <end position="277"/>
    </location>
</feature>
<reference evidence="4" key="1">
    <citation type="submission" date="2015-11" db="EMBL/GenBank/DDBJ databases">
        <title>De novo transcriptome assembly of four potential Pierce s Disease insect vectors from Arizona vineyards.</title>
        <authorList>
            <person name="Tassone E.E."/>
        </authorList>
    </citation>
    <scope>NUCLEOTIDE SEQUENCE</scope>
</reference>
<sequence length="439" mass="50827">FPDVLKTAVVIPVFKKGSRLDPNCFRPISLLSTLSKIIEKVIKKRLVGFLDKTGFISINQYGFRSKISTETALIDFMKYISDKINIGNKVTGVFIDIKKAFDSVNHKILLDKMYNCGIRGKAFNWFESYLSNRKQCVKIGSCFSSMGNLNIGVPQGSVLGANLFLIYINDLCSAKFKGNIYSFADDTAFSYANSSLQIIENHINSDLRSLKWWFSKNKMVISPEKTVYVNFSLRVRHQFVDKIIYPCINCLSSAQICLLNCSEICCSDKVKYLGLILDKELNWKDHIKSIKGRLNNIIRTTYFLRDFCDFKTLRTIYYSLFQSRIEYGLVCWGGTYLTNLDPIIKQQKQIIRIINRKDILPPSWPLFFQNNILPLRHLFVYKVLIIFYKKSGNILFNGIMHNYNLREVPIFQIPRPFLTVYKQSIEFIGPKIYIIFLTV</sequence>
<dbReference type="AlphaFoldDB" id="A0A1B6LSC6"/>
<dbReference type="GO" id="GO:0071897">
    <property type="term" value="P:DNA biosynthetic process"/>
    <property type="evidence" value="ECO:0007669"/>
    <property type="project" value="UniProtKB-ARBA"/>
</dbReference>
<dbReference type="EMBL" id="GEBQ01013430">
    <property type="protein sequence ID" value="JAT26547.1"/>
    <property type="molecule type" value="Transcribed_RNA"/>
</dbReference>
<feature type="non-terminal residue" evidence="4">
    <location>
        <position position="1"/>
    </location>
</feature>
<dbReference type="PANTHER" id="PTHR33332">
    <property type="entry name" value="REVERSE TRANSCRIPTASE DOMAIN-CONTAINING PROTEIN"/>
    <property type="match status" value="1"/>
</dbReference>
<proteinExistence type="predicted"/>
<evidence type="ECO:0000313" key="4">
    <source>
        <dbReference type="EMBL" id="JAT26547.1"/>
    </source>
</evidence>
<dbReference type="EMBL" id="GEBQ01015359">
    <property type="protein sequence ID" value="JAT24618.1"/>
    <property type="molecule type" value="Transcribed_RNA"/>
</dbReference>
<dbReference type="InterPro" id="IPR000477">
    <property type="entry name" value="RT_dom"/>
</dbReference>
<organism evidence="4">
    <name type="scientific">Graphocephala atropunctata</name>
    <dbReference type="NCBI Taxonomy" id="36148"/>
    <lineage>
        <taxon>Eukaryota</taxon>
        <taxon>Metazoa</taxon>
        <taxon>Ecdysozoa</taxon>
        <taxon>Arthropoda</taxon>
        <taxon>Hexapoda</taxon>
        <taxon>Insecta</taxon>
        <taxon>Pterygota</taxon>
        <taxon>Neoptera</taxon>
        <taxon>Paraneoptera</taxon>
        <taxon>Hemiptera</taxon>
        <taxon>Auchenorrhyncha</taxon>
        <taxon>Membracoidea</taxon>
        <taxon>Cicadellidae</taxon>
        <taxon>Cicadellinae</taxon>
        <taxon>Cicadellini</taxon>
        <taxon>Graphocephala</taxon>
    </lineage>
</organism>
<dbReference type="CDD" id="cd01650">
    <property type="entry name" value="RT_nLTR_like"/>
    <property type="match status" value="1"/>
</dbReference>
<dbReference type="Pfam" id="PF00078">
    <property type="entry name" value="RVT_1"/>
    <property type="match status" value="1"/>
</dbReference>
<gene>
    <name evidence="3" type="ORF">g.36527</name>
    <name evidence="2" type="ORF">g.36529</name>
    <name evidence="4" type="ORF">g.36530</name>
</gene>
<dbReference type="InterPro" id="IPR043502">
    <property type="entry name" value="DNA/RNA_pol_sf"/>
</dbReference>
<evidence type="ECO:0000259" key="1">
    <source>
        <dbReference type="PROSITE" id="PS50878"/>
    </source>
</evidence>
<protein>
    <recommendedName>
        <fullName evidence="1">Reverse transcriptase domain-containing protein</fullName>
    </recommendedName>
</protein>
<evidence type="ECO:0000313" key="3">
    <source>
        <dbReference type="EMBL" id="JAT24618.1"/>
    </source>
</evidence>